<dbReference type="Gene3D" id="1.10.287.160">
    <property type="entry name" value="HR1 repeat"/>
    <property type="match status" value="2"/>
</dbReference>
<dbReference type="InterPro" id="IPR035892">
    <property type="entry name" value="C2_domain_sf"/>
</dbReference>
<evidence type="ECO:0000256" key="12">
    <source>
        <dbReference type="ARBA" id="ARBA00022840"/>
    </source>
</evidence>
<comment type="similarity">
    <text evidence="1">Belongs to the protein kinase superfamily. AGC Ser/Thr protein kinase family. PKC subfamily.</text>
</comment>
<comment type="catalytic activity">
    <reaction evidence="13">
        <text>L-threonyl-[protein] + ATP = O-phospho-L-threonyl-[protein] + ADP + H(+)</text>
        <dbReference type="Rhea" id="RHEA:46608"/>
        <dbReference type="Rhea" id="RHEA-COMP:11060"/>
        <dbReference type="Rhea" id="RHEA-COMP:11605"/>
        <dbReference type="ChEBI" id="CHEBI:15378"/>
        <dbReference type="ChEBI" id="CHEBI:30013"/>
        <dbReference type="ChEBI" id="CHEBI:30616"/>
        <dbReference type="ChEBI" id="CHEBI:61977"/>
        <dbReference type="ChEBI" id="CHEBI:456216"/>
        <dbReference type="EC" id="2.7.11.13"/>
    </reaction>
</comment>
<dbReference type="SUPFAM" id="SSF49562">
    <property type="entry name" value="C2 domain (Calcium/lipid-binding domain, CaLB)"/>
    <property type="match status" value="1"/>
</dbReference>
<dbReference type="Gene3D" id="2.60.40.150">
    <property type="entry name" value="C2 domain"/>
    <property type="match status" value="1"/>
</dbReference>
<dbReference type="FunFam" id="1.10.510.10:FF:000101">
    <property type="entry name" value="Protein kinase C"/>
    <property type="match status" value="1"/>
</dbReference>
<evidence type="ECO:0000259" key="20">
    <source>
        <dbReference type="PROSITE" id="PS50081"/>
    </source>
</evidence>
<dbReference type="Pfam" id="PF00433">
    <property type="entry name" value="Pkinase_C"/>
    <property type="match status" value="1"/>
</dbReference>
<dbReference type="InterPro" id="IPR046349">
    <property type="entry name" value="C1-like_sf"/>
</dbReference>
<comment type="caution">
    <text evidence="22">The sequence shown here is derived from an EMBL/GenBank/DDBJ whole genome shotgun (WGS) entry which is preliminary data.</text>
</comment>
<dbReference type="GO" id="GO:0106310">
    <property type="term" value="F:protein serine kinase activity"/>
    <property type="evidence" value="ECO:0007669"/>
    <property type="project" value="RHEA"/>
</dbReference>
<evidence type="ECO:0000256" key="13">
    <source>
        <dbReference type="ARBA" id="ARBA00047272"/>
    </source>
</evidence>
<dbReference type="InterPro" id="IPR000719">
    <property type="entry name" value="Prot_kinase_dom"/>
</dbReference>
<evidence type="ECO:0000256" key="8">
    <source>
        <dbReference type="ARBA" id="ARBA00022741"/>
    </source>
</evidence>
<gene>
    <name evidence="22" type="ORF">BCR36DRAFT_366601</name>
</gene>
<evidence type="ECO:0000256" key="10">
    <source>
        <dbReference type="ARBA" id="ARBA00022777"/>
    </source>
</evidence>
<evidence type="ECO:0000256" key="3">
    <source>
        <dbReference type="ARBA" id="ARBA00022527"/>
    </source>
</evidence>
<evidence type="ECO:0000256" key="5">
    <source>
        <dbReference type="ARBA" id="ARBA00022679"/>
    </source>
</evidence>
<dbReference type="Pfam" id="PF00168">
    <property type="entry name" value="C2"/>
    <property type="match status" value="1"/>
</dbReference>
<dbReference type="Pfam" id="PF00069">
    <property type="entry name" value="Pkinase"/>
    <property type="match status" value="1"/>
</dbReference>
<dbReference type="CDD" id="cd05570">
    <property type="entry name" value="STKc_PKC"/>
    <property type="match status" value="1"/>
</dbReference>
<dbReference type="Gene3D" id="3.30.60.20">
    <property type="match status" value="2"/>
</dbReference>
<evidence type="ECO:0000256" key="2">
    <source>
        <dbReference type="ARBA" id="ARBA00012429"/>
    </source>
</evidence>
<dbReference type="PROSITE" id="PS00108">
    <property type="entry name" value="PROTEIN_KINASE_ST"/>
    <property type="match status" value="1"/>
</dbReference>
<keyword evidence="9" id="KW-0863">Zinc-finger</keyword>
<dbReference type="SMART" id="SM00133">
    <property type="entry name" value="S_TK_X"/>
    <property type="match status" value="1"/>
</dbReference>
<dbReference type="STRING" id="1754191.A0A1Y1VLN1"/>
<keyword evidence="12 15" id="KW-0067">ATP-binding</keyword>
<dbReference type="PROSITE" id="PS00107">
    <property type="entry name" value="PROTEIN_KINASE_ATP"/>
    <property type="match status" value="1"/>
</dbReference>
<sequence length="1087" mass="122565">MHFNNLKTTVKMASRLNLNEIDAKINELEAKIAMEIKLQIGARNMLDQLTDLNAYQQCEMNLNESHRRIEFLKGEMKKLRKKKREITGETSPIAVSPSAGSFDALQNVNGTAIPGAQAAAEDIVMPRSSSLNAIHVRNRSETLNLSQSPSSNALAGSVNRQSSGNLISNLFINLTLGRRSASSNNIASYSTRSSSSSLSFPSLPNIAQADKEPETLFDLLKCETGLSNEKIAYKLKEIKWKLEIETKVKAGTEKLFATINRQQAEEQDKKRIQEIQDKLLESSGKVVCLNKALQRYQGLYIGDEEAILNETEKTEEDTTEKEETKENNVTKSTNDLLSKISGQSRKVPVTGKFLLRVITATNLPGKKSHKSDSYCVIRVDNTPRGKTRSSRHSKWNEDFNILIDNASDVEITVYEKGGTVLAMSWFKFGELIEELQTKGLYRGSSSENLSSPTQQPQAHVDHNGIDAWLDMEPAGQIFLHLNVVPETRNKRRKDGVIRTKPVKKFIYKRGHKFSPIHFYQPMKCAVCGDFFMTNNGYQCAECKYACHKKCYGKVFVKCITKTDQETDDDDIASAQIMKHKIPHRFEYIVNFGVNWCCHCGYLLPLGKQKVTRCSECSLMCHKHCMPMVPNFCGMSRALASTLMEAIEHAEREKKRKLAEAANSAQTQSQPNSATSSPIGSMTIPIDKRKIQSGSEPNLLGKSYPGPVTTIPNQQKSNVTSPKSAGSRPVSTAGYVPGMEGAVGLPFSKVSLEDFNFLAVIGKGNFGKVMLAEEKATKNLYAIKVLKKEFIIENDEIESTKSEKRVFMAANQERHPFLVNLHSCFQTSTRIYFVMEYISGGDLMWHIQHQQFNEKRAKFYACEVLLALEYFHKNNIVYRDLKLDNILLTLDGHIKITDYGLCKENMFHGATTNTFCGTPEFMAPEILLEKPYGRAVDWWAFGVLIYEMLLGQSPFRGDDEEEIFEAILEDDIIYPINMSRDSVSILQKLLTKDPNKRLGAGPNDAEDIKKHPFFKHVKWEKILNKEINPPYKPKINSRTDVSNFDEEFTREIPVLTPCNCVLNEADQEEFKNFSYISNWALGQRANAV</sequence>
<evidence type="ECO:0000256" key="14">
    <source>
        <dbReference type="ARBA" id="ARBA00047470"/>
    </source>
</evidence>
<reference evidence="22 23" key="2">
    <citation type="submission" date="2016-08" db="EMBL/GenBank/DDBJ databases">
        <title>Pervasive Adenine N6-methylation of Active Genes in Fungi.</title>
        <authorList>
            <consortium name="DOE Joint Genome Institute"/>
            <person name="Mondo S.J."/>
            <person name="Dannebaum R.O."/>
            <person name="Kuo R.C."/>
            <person name="Labutti K."/>
            <person name="Haridas S."/>
            <person name="Kuo A."/>
            <person name="Salamov A."/>
            <person name="Ahrendt S.R."/>
            <person name="Lipzen A."/>
            <person name="Sullivan W."/>
            <person name="Andreopoulos W.B."/>
            <person name="Clum A."/>
            <person name="Lindquist E."/>
            <person name="Daum C."/>
            <person name="Ramamoorthy G.K."/>
            <person name="Gryganskyi A."/>
            <person name="Culley D."/>
            <person name="Magnuson J.K."/>
            <person name="James T.Y."/>
            <person name="O'Malley M.A."/>
            <person name="Stajich J.E."/>
            <person name="Spatafora J.W."/>
            <person name="Visel A."/>
            <person name="Grigoriev I.V."/>
        </authorList>
    </citation>
    <scope>NUCLEOTIDE SEQUENCE [LARGE SCALE GENOMIC DNA]</scope>
    <source>
        <strain evidence="23">finn</strain>
    </source>
</reference>
<evidence type="ECO:0000256" key="7">
    <source>
        <dbReference type="ARBA" id="ARBA00022737"/>
    </source>
</evidence>
<evidence type="ECO:0000256" key="16">
    <source>
        <dbReference type="SAM" id="Coils"/>
    </source>
</evidence>
<evidence type="ECO:0000313" key="22">
    <source>
        <dbReference type="EMBL" id="ORX58387.1"/>
    </source>
</evidence>
<keyword evidence="3" id="KW-0723">Serine/threonine-protein kinase</keyword>
<dbReference type="FunFam" id="3.30.200.20:FF:000103">
    <property type="entry name" value="Protein kinase C"/>
    <property type="match status" value="1"/>
</dbReference>
<evidence type="ECO:0000256" key="17">
    <source>
        <dbReference type="SAM" id="MobiDB-lite"/>
    </source>
</evidence>
<feature type="domain" description="Protein kinase" evidence="19">
    <location>
        <begin position="754"/>
        <end position="1013"/>
    </location>
</feature>
<dbReference type="PROSITE" id="PS00479">
    <property type="entry name" value="ZF_DAG_PE_1"/>
    <property type="match status" value="2"/>
</dbReference>
<feature type="region of interest" description="Disordered" evidence="17">
    <location>
        <begin position="650"/>
        <end position="681"/>
    </location>
</feature>
<evidence type="ECO:0000313" key="23">
    <source>
        <dbReference type="Proteomes" id="UP000193719"/>
    </source>
</evidence>
<dbReference type="SUPFAM" id="SSF56112">
    <property type="entry name" value="Protein kinase-like (PK-like)"/>
    <property type="match status" value="1"/>
</dbReference>
<dbReference type="PANTHER" id="PTHR24351">
    <property type="entry name" value="RIBOSOMAL PROTEIN S6 KINASE"/>
    <property type="match status" value="1"/>
</dbReference>
<evidence type="ECO:0000259" key="19">
    <source>
        <dbReference type="PROSITE" id="PS50011"/>
    </source>
</evidence>
<feature type="domain" description="AGC-kinase C-terminal" evidence="21">
    <location>
        <begin position="1014"/>
        <end position="1084"/>
    </location>
</feature>
<evidence type="ECO:0000256" key="4">
    <source>
        <dbReference type="ARBA" id="ARBA00022553"/>
    </source>
</evidence>
<evidence type="ECO:0000256" key="1">
    <source>
        <dbReference type="ARBA" id="ARBA00005490"/>
    </source>
</evidence>
<dbReference type="InterPro" id="IPR011072">
    <property type="entry name" value="HR1_rho-bd"/>
</dbReference>
<keyword evidence="23" id="KW-1185">Reference proteome</keyword>
<feature type="binding site" evidence="15">
    <location>
        <position position="783"/>
    </location>
    <ligand>
        <name>ATP</name>
        <dbReference type="ChEBI" id="CHEBI:30616"/>
    </ligand>
</feature>
<dbReference type="SMART" id="SM00109">
    <property type="entry name" value="C1"/>
    <property type="match status" value="2"/>
</dbReference>
<dbReference type="Proteomes" id="UP000193719">
    <property type="component" value="Unassembled WGS sequence"/>
</dbReference>
<feature type="compositionally biased region" description="Polar residues" evidence="17">
    <location>
        <begin position="709"/>
        <end position="723"/>
    </location>
</feature>
<feature type="domain" description="Phorbol-ester/DAG-type" evidence="20">
    <location>
        <begin position="582"/>
        <end position="632"/>
    </location>
</feature>
<evidence type="ECO:0000256" key="9">
    <source>
        <dbReference type="ARBA" id="ARBA00022771"/>
    </source>
</evidence>
<dbReference type="PROSITE" id="PS50004">
    <property type="entry name" value="C2"/>
    <property type="match status" value="1"/>
</dbReference>
<dbReference type="GO" id="GO:0005524">
    <property type="term" value="F:ATP binding"/>
    <property type="evidence" value="ECO:0007669"/>
    <property type="project" value="UniProtKB-UniRule"/>
</dbReference>
<dbReference type="Gene3D" id="1.10.510.10">
    <property type="entry name" value="Transferase(Phosphotransferase) domain 1"/>
    <property type="match status" value="1"/>
</dbReference>
<dbReference type="AlphaFoldDB" id="A0A1Y1VLN1"/>
<dbReference type="PROSITE" id="PS51285">
    <property type="entry name" value="AGC_KINASE_CTER"/>
    <property type="match status" value="1"/>
</dbReference>
<keyword evidence="16" id="KW-0175">Coiled coil</keyword>
<keyword evidence="8 15" id="KW-0547">Nucleotide-binding</keyword>
<evidence type="ECO:0000256" key="6">
    <source>
        <dbReference type="ARBA" id="ARBA00022723"/>
    </source>
</evidence>
<dbReference type="SMART" id="SM00239">
    <property type="entry name" value="C2"/>
    <property type="match status" value="1"/>
</dbReference>
<dbReference type="PROSITE" id="PS50011">
    <property type="entry name" value="PROTEIN_KINASE_DOM"/>
    <property type="match status" value="1"/>
</dbReference>
<dbReference type="EC" id="2.7.11.13" evidence="2"/>
<name>A0A1Y1VLN1_9FUNG</name>
<dbReference type="GO" id="GO:0004697">
    <property type="term" value="F:diacylglycerol-dependent serine/threonine kinase activity"/>
    <property type="evidence" value="ECO:0007669"/>
    <property type="project" value="UniProtKB-EC"/>
</dbReference>
<dbReference type="GO" id="GO:0007165">
    <property type="term" value="P:signal transduction"/>
    <property type="evidence" value="ECO:0007669"/>
    <property type="project" value="InterPro"/>
</dbReference>
<keyword evidence="6" id="KW-0479">Metal-binding</keyword>
<dbReference type="SUPFAM" id="SSF57889">
    <property type="entry name" value="Cysteine-rich domain"/>
    <property type="match status" value="2"/>
</dbReference>
<organism evidence="22 23">
    <name type="scientific">Piromyces finnis</name>
    <dbReference type="NCBI Taxonomy" id="1754191"/>
    <lineage>
        <taxon>Eukaryota</taxon>
        <taxon>Fungi</taxon>
        <taxon>Fungi incertae sedis</taxon>
        <taxon>Chytridiomycota</taxon>
        <taxon>Chytridiomycota incertae sedis</taxon>
        <taxon>Neocallimastigomycetes</taxon>
        <taxon>Neocallimastigales</taxon>
        <taxon>Neocallimastigaceae</taxon>
        <taxon>Piromyces</taxon>
    </lineage>
</organism>
<feature type="region of interest" description="Disordered" evidence="17">
    <location>
        <begin position="311"/>
        <end position="332"/>
    </location>
</feature>
<dbReference type="InterPro" id="IPR008271">
    <property type="entry name" value="Ser/Thr_kinase_AS"/>
</dbReference>
<keyword evidence="10" id="KW-0418">Kinase</keyword>
<dbReference type="SMART" id="SM00742">
    <property type="entry name" value="Hr1"/>
    <property type="match status" value="2"/>
</dbReference>
<dbReference type="Pfam" id="PF02185">
    <property type="entry name" value="HR1"/>
    <property type="match status" value="1"/>
</dbReference>
<evidence type="ECO:0000256" key="15">
    <source>
        <dbReference type="PROSITE-ProRule" id="PRU10141"/>
    </source>
</evidence>
<keyword evidence="11" id="KW-0862">Zinc</keyword>
<protein>
    <recommendedName>
        <fullName evidence="2">protein kinase C</fullName>
        <ecNumber evidence="2">2.7.11.13</ecNumber>
    </recommendedName>
</protein>
<dbReference type="SUPFAM" id="SSF46585">
    <property type="entry name" value="HR1 repeat"/>
    <property type="match status" value="2"/>
</dbReference>
<dbReference type="InterPro" id="IPR011009">
    <property type="entry name" value="Kinase-like_dom_sf"/>
</dbReference>
<dbReference type="InterPro" id="IPR000961">
    <property type="entry name" value="AGC-kinase_C"/>
</dbReference>
<feature type="domain" description="Phorbol-ester/DAG-type" evidence="20">
    <location>
        <begin position="510"/>
        <end position="558"/>
    </location>
</feature>
<dbReference type="Gene3D" id="3.30.200.20">
    <property type="entry name" value="Phosphorylase Kinase, domain 1"/>
    <property type="match status" value="1"/>
</dbReference>
<keyword evidence="7" id="KW-0677">Repeat</keyword>
<dbReference type="CDD" id="cd20822">
    <property type="entry name" value="C1_ScPKC1-like_rpt1"/>
    <property type="match status" value="1"/>
</dbReference>
<dbReference type="InterPro" id="IPR000008">
    <property type="entry name" value="C2_dom"/>
</dbReference>
<evidence type="ECO:0000259" key="18">
    <source>
        <dbReference type="PROSITE" id="PS50004"/>
    </source>
</evidence>
<keyword evidence="4" id="KW-0597">Phosphoprotein</keyword>
<comment type="catalytic activity">
    <reaction evidence="14">
        <text>L-seryl-[protein] + ATP = O-phospho-L-seryl-[protein] + ADP + H(+)</text>
        <dbReference type="Rhea" id="RHEA:17989"/>
        <dbReference type="Rhea" id="RHEA-COMP:9863"/>
        <dbReference type="Rhea" id="RHEA-COMP:11604"/>
        <dbReference type="ChEBI" id="CHEBI:15378"/>
        <dbReference type="ChEBI" id="CHEBI:29999"/>
        <dbReference type="ChEBI" id="CHEBI:30616"/>
        <dbReference type="ChEBI" id="CHEBI:83421"/>
        <dbReference type="ChEBI" id="CHEBI:456216"/>
        <dbReference type="EC" id="2.7.11.13"/>
    </reaction>
</comment>
<dbReference type="InterPro" id="IPR017892">
    <property type="entry name" value="Pkinase_C"/>
</dbReference>
<evidence type="ECO:0000256" key="11">
    <source>
        <dbReference type="ARBA" id="ARBA00022833"/>
    </source>
</evidence>
<keyword evidence="5" id="KW-0808">Transferase</keyword>
<dbReference type="PROSITE" id="PS50081">
    <property type="entry name" value="ZF_DAG_PE_2"/>
    <property type="match status" value="2"/>
</dbReference>
<proteinExistence type="inferred from homology"/>
<evidence type="ECO:0000259" key="21">
    <source>
        <dbReference type="PROSITE" id="PS51285"/>
    </source>
</evidence>
<dbReference type="InterPro" id="IPR002219">
    <property type="entry name" value="PKC_DAG/PE"/>
</dbReference>
<feature type="region of interest" description="Disordered" evidence="17">
    <location>
        <begin position="694"/>
        <end position="729"/>
    </location>
</feature>
<dbReference type="Pfam" id="PF00130">
    <property type="entry name" value="C1_1"/>
    <property type="match status" value="2"/>
</dbReference>
<dbReference type="InterPro" id="IPR036274">
    <property type="entry name" value="HR1_rpt_sf"/>
</dbReference>
<dbReference type="EMBL" id="MCFH01000004">
    <property type="protein sequence ID" value="ORX58387.1"/>
    <property type="molecule type" value="Genomic_DNA"/>
</dbReference>
<dbReference type="CDD" id="cd20823">
    <property type="entry name" value="C1_ScPKC1-like_rpt2"/>
    <property type="match status" value="1"/>
</dbReference>
<accession>A0A1Y1VLN1</accession>
<feature type="compositionally biased region" description="Acidic residues" evidence="17">
    <location>
        <begin position="311"/>
        <end position="320"/>
    </location>
</feature>
<feature type="compositionally biased region" description="Polar residues" evidence="17">
    <location>
        <begin position="662"/>
        <end position="679"/>
    </location>
</feature>
<dbReference type="SMART" id="SM00220">
    <property type="entry name" value="S_TKc"/>
    <property type="match status" value="1"/>
</dbReference>
<reference evidence="22 23" key="1">
    <citation type="submission" date="2016-08" db="EMBL/GenBank/DDBJ databases">
        <title>Genomes of anaerobic fungi encode conserved fungal cellulosomes for biomass hydrolysis.</title>
        <authorList>
            <consortium name="DOE Joint Genome Institute"/>
            <person name="Haitjema C.H."/>
            <person name="Gilmore S.P."/>
            <person name="Henske J.K."/>
            <person name="Solomon K.V."/>
            <person name="De Groot R."/>
            <person name="Kuo A."/>
            <person name="Mondo S.J."/>
            <person name="Salamov A.A."/>
            <person name="Labutti K."/>
            <person name="Zhao Z."/>
            <person name="Chiniquy J."/>
            <person name="Barry K."/>
            <person name="Brewer H.M."/>
            <person name="Purvine S.O."/>
            <person name="Wright A.T."/>
            <person name="Boxma B."/>
            <person name="Van Alen T."/>
            <person name="Hackstein J.H."/>
            <person name="Baker S.E."/>
            <person name="Grigoriev I.V."/>
            <person name="O'Malley M.A."/>
        </authorList>
    </citation>
    <scope>NUCLEOTIDE SEQUENCE [LARGE SCALE GENOMIC DNA]</scope>
    <source>
        <strain evidence="23">finn</strain>
    </source>
</reference>
<dbReference type="OrthoDB" id="63267at2759"/>
<dbReference type="InterPro" id="IPR017441">
    <property type="entry name" value="Protein_kinase_ATP_BS"/>
</dbReference>
<feature type="domain" description="C2" evidence="18">
    <location>
        <begin position="332"/>
        <end position="445"/>
    </location>
</feature>
<dbReference type="GO" id="GO:0008270">
    <property type="term" value="F:zinc ion binding"/>
    <property type="evidence" value="ECO:0007669"/>
    <property type="project" value="UniProtKB-KW"/>
</dbReference>
<feature type="coiled-coil region" evidence="16">
    <location>
        <begin position="11"/>
        <end position="89"/>
    </location>
</feature>